<evidence type="ECO:0000313" key="1">
    <source>
        <dbReference type="EMBL" id="KAG8462264.1"/>
    </source>
</evidence>
<dbReference type="Proteomes" id="UP000751190">
    <property type="component" value="Unassembled WGS sequence"/>
</dbReference>
<organism evidence="1 2">
    <name type="scientific">Diacronema lutheri</name>
    <name type="common">Unicellular marine alga</name>
    <name type="synonym">Monochrysis lutheri</name>
    <dbReference type="NCBI Taxonomy" id="2081491"/>
    <lineage>
        <taxon>Eukaryota</taxon>
        <taxon>Haptista</taxon>
        <taxon>Haptophyta</taxon>
        <taxon>Pavlovophyceae</taxon>
        <taxon>Pavlovales</taxon>
        <taxon>Pavlovaceae</taxon>
        <taxon>Diacronema</taxon>
    </lineage>
</organism>
<dbReference type="AlphaFoldDB" id="A0A8J6C6V9"/>
<dbReference type="EMBL" id="JAGTXO010000021">
    <property type="protein sequence ID" value="KAG8462264.1"/>
    <property type="molecule type" value="Genomic_DNA"/>
</dbReference>
<comment type="caution">
    <text evidence="1">The sequence shown here is derived from an EMBL/GenBank/DDBJ whole genome shotgun (WGS) entry which is preliminary data.</text>
</comment>
<reference evidence="1" key="1">
    <citation type="submission" date="2021-05" db="EMBL/GenBank/DDBJ databases">
        <title>The genome of the haptophyte Pavlova lutheri (Diacronema luteri, Pavlovales) - a model for lipid biosynthesis in eukaryotic algae.</title>
        <authorList>
            <person name="Hulatt C.J."/>
            <person name="Posewitz M.C."/>
        </authorList>
    </citation>
    <scope>NUCLEOTIDE SEQUENCE</scope>
    <source>
        <strain evidence="1">NIVA-4/92</strain>
    </source>
</reference>
<gene>
    <name evidence="1" type="ORF">KFE25_012084</name>
</gene>
<protein>
    <submittedName>
        <fullName evidence="1">Uncharacterized protein</fullName>
    </submittedName>
</protein>
<name>A0A8J6C6V9_DIALT</name>
<keyword evidence="2" id="KW-1185">Reference proteome</keyword>
<accession>A0A8J6C6V9</accession>
<evidence type="ECO:0000313" key="2">
    <source>
        <dbReference type="Proteomes" id="UP000751190"/>
    </source>
</evidence>
<proteinExistence type="predicted"/>
<sequence>MRTCGRGADGKADNDDGLEPLTEWRDALRAAGYTAESLDAAFASADALAELKSALELGDRDRVAWLALVGALRKRLGLRASEPQPTLAPTRHMVDTPALWIVQAELRLSDLLAGRFRSPQGTKAHAE</sequence>